<accession>A0AAU7PGR2</accession>
<protein>
    <recommendedName>
        <fullName evidence="3">Inner membrane protein</fullName>
    </recommendedName>
</protein>
<feature type="transmembrane region" description="Helical" evidence="1">
    <location>
        <begin position="46"/>
        <end position="65"/>
    </location>
</feature>
<evidence type="ECO:0008006" key="3">
    <source>
        <dbReference type="Google" id="ProtNLM"/>
    </source>
</evidence>
<feature type="transmembrane region" description="Helical" evidence="1">
    <location>
        <begin position="20"/>
        <end position="40"/>
    </location>
</feature>
<name>A0AAU7PGR2_9CAUD</name>
<proteinExistence type="predicted"/>
<reference evidence="2" key="1">
    <citation type="submission" date="2024-05" db="EMBL/GenBank/DDBJ databases">
        <authorList>
            <person name="Badawy S."/>
            <person name="Skurnik M."/>
        </authorList>
    </citation>
    <scope>NUCLEOTIDE SEQUENCE</scope>
</reference>
<organism evidence="2">
    <name type="scientific">Escherichia phage fEgEco12</name>
    <dbReference type="NCBI Taxonomy" id="3158837"/>
    <lineage>
        <taxon>Viruses</taxon>
        <taxon>Duplodnaviria</taxon>
        <taxon>Heunggongvirae</taxon>
        <taxon>Uroviricota</taxon>
        <taxon>Caudoviricetes</taxon>
    </lineage>
</organism>
<dbReference type="EMBL" id="PP777464">
    <property type="protein sequence ID" value="XBS49350.1"/>
    <property type="molecule type" value="Genomic_DNA"/>
</dbReference>
<keyword evidence="1" id="KW-0472">Membrane</keyword>
<evidence type="ECO:0000313" key="2">
    <source>
        <dbReference type="EMBL" id="XBS49350.1"/>
    </source>
</evidence>
<evidence type="ECO:0000256" key="1">
    <source>
        <dbReference type="SAM" id="Phobius"/>
    </source>
</evidence>
<keyword evidence="1" id="KW-0812">Transmembrane</keyword>
<sequence length="74" mass="8458">MVDSFMKRVLNDVLSGFKKATSLIFSSVVMVITVMAFALVLHFVPFWLVFIVLIVLLGTHVYYVYREALDDDNV</sequence>
<keyword evidence="1" id="KW-1133">Transmembrane helix</keyword>